<keyword evidence="6" id="KW-0408">Iron</keyword>
<accession>A0AAD6CAR0</accession>
<dbReference type="AlphaFoldDB" id="A0AAD6CAR0"/>
<dbReference type="InterPro" id="IPR000627">
    <property type="entry name" value="Intradiol_dOase_C"/>
</dbReference>
<organism evidence="8 9">
    <name type="scientific">Penicillium daleae</name>
    <dbReference type="NCBI Taxonomy" id="63821"/>
    <lineage>
        <taxon>Eukaryota</taxon>
        <taxon>Fungi</taxon>
        <taxon>Dikarya</taxon>
        <taxon>Ascomycota</taxon>
        <taxon>Pezizomycotina</taxon>
        <taxon>Eurotiomycetes</taxon>
        <taxon>Eurotiomycetidae</taxon>
        <taxon>Eurotiales</taxon>
        <taxon>Aspergillaceae</taxon>
        <taxon>Penicillium</taxon>
    </lineage>
</organism>
<evidence type="ECO:0000313" key="9">
    <source>
        <dbReference type="Proteomes" id="UP001213681"/>
    </source>
</evidence>
<evidence type="ECO:0000256" key="6">
    <source>
        <dbReference type="ARBA" id="ARBA00023004"/>
    </source>
</evidence>
<evidence type="ECO:0000256" key="2">
    <source>
        <dbReference type="ARBA" id="ARBA00007825"/>
    </source>
</evidence>
<evidence type="ECO:0000259" key="7">
    <source>
        <dbReference type="PROSITE" id="PS00083"/>
    </source>
</evidence>
<evidence type="ECO:0000256" key="5">
    <source>
        <dbReference type="ARBA" id="ARBA00023002"/>
    </source>
</evidence>
<reference evidence="8" key="2">
    <citation type="journal article" date="2023" name="IMA Fungus">
        <title>Comparative genomic study of the Penicillium genus elucidates a diverse pangenome and 15 lateral gene transfer events.</title>
        <authorList>
            <person name="Petersen C."/>
            <person name="Sorensen T."/>
            <person name="Nielsen M.R."/>
            <person name="Sondergaard T.E."/>
            <person name="Sorensen J.L."/>
            <person name="Fitzpatrick D.A."/>
            <person name="Frisvad J.C."/>
            <person name="Nielsen K.L."/>
        </authorList>
    </citation>
    <scope>NUCLEOTIDE SEQUENCE</scope>
    <source>
        <strain evidence="8">IBT 16125</strain>
    </source>
</reference>
<dbReference type="EMBL" id="JAPVEA010000002">
    <property type="protein sequence ID" value="KAJ5459673.1"/>
    <property type="molecule type" value="Genomic_DNA"/>
</dbReference>
<dbReference type="PANTHER" id="PTHR33711">
    <property type="entry name" value="DIOXYGENASE, PUTATIVE (AFU_ORTHOLOGUE AFUA_2G02910)-RELATED"/>
    <property type="match status" value="1"/>
</dbReference>
<evidence type="ECO:0000256" key="3">
    <source>
        <dbReference type="ARBA" id="ARBA00022723"/>
    </source>
</evidence>
<dbReference type="GO" id="GO:0018576">
    <property type="term" value="F:catechol 1,2-dioxygenase activity"/>
    <property type="evidence" value="ECO:0007669"/>
    <property type="project" value="InterPro"/>
</dbReference>
<evidence type="ECO:0000313" key="8">
    <source>
        <dbReference type="EMBL" id="KAJ5459673.1"/>
    </source>
</evidence>
<dbReference type="Pfam" id="PF04444">
    <property type="entry name" value="Dioxygenase_N"/>
    <property type="match status" value="1"/>
</dbReference>
<protein>
    <submittedName>
        <fullName evidence="8">Catechol dioxygenase</fullName>
    </submittedName>
</protein>
<name>A0AAD6CAR0_9EURO</name>
<dbReference type="Proteomes" id="UP001213681">
    <property type="component" value="Unassembled WGS sequence"/>
</dbReference>
<comment type="cofactor">
    <cofactor evidence="1">
        <name>Fe(3+)</name>
        <dbReference type="ChEBI" id="CHEBI:29034"/>
    </cofactor>
</comment>
<evidence type="ECO:0000256" key="1">
    <source>
        <dbReference type="ARBA" id="ARBA00001965"/>
    </source>
</evidence>
<reference evidence="8" key="1">
    <citation type="submission" date="2022-12" db="EMBL/GenBank/DDBJ databases">
        <authorList>
            <person name="Petersen C."/>
        </authorList>
    </citation>
    <scope>NUCLEOTIDE SEQUENCE</scope>
    <source>
        <strain evidence="8">IBT 16125</strain>
    </source>
</reference>
<proteinExistence type="inferred from homology"/>
<gene>
    <name evidence="8" type="ORF">N7458_001225</name>
</gene>
<dbReference type="GO" id="GO:0008199">
    <property type="term" value="F:ferric iron binding"/>
    <property type="evidence" value="ECO:0007669"/>
    <property type="project" value="InterPro"/>
</dbReference>
<sequence>MLDLTIENITENMMKINSMCDNPRLRYLITKLIKASQDYFRDVNLQFDEWEQAWQFLTCVGDLHLSSGRRHFVPSYPDATESSVLGPFHDEEAHSFEYGQPIISDGTPREPTIVRGFVRDTDGNVVPKALIDVWETDGNGVYDLDCAGSHWQASSKVEETLVPTCSYGVRATPSSPTTFFEQHFMVIHPEYTKLITALYYSDRKYLESDTVFGLKKSLIVDYQWCEDLNWLRSTI</sequence>
<dbReference type="RefSeq" id="XP_056768715.1">
    <property type="nucleotide sequence ID" value="XM_056904608.1"/>
</dbReference>
<dbReference type="GeneID" id="81594851"/>
<keyword evidence="4 8" id="KW-0223">Dioxygenase</keyword>
<dbReference type="InterPro" id="IPR015889">
    <property type="entry name" value="Intradiol_dOase_core"/>
</dbReference>
<dbReference type="SUPFAM" id="SSF49482">
    <property type="entry name" value="Aromatic compound dioxygenase"/>
    <property type="match status" value="1"/>
</dbReference>
<keyword evidence="3" id="KW-0479">Metal-binding</keyword>
<dbReference type="PROSITE" id="PS00083">
    <property type="entry name" value="INTRADIOL_DIOXYGENAS"/>
    <property type="match status" value="1"/>
</dbReference>
<dbReference type="GO" id="GO:0009712">
    <property type="term" value="P:catechol-containing compound metabolic process"/>
    <property type="evidence" value="ECO:0007669"/>
    <property type="project" value="InterPro"/>
</dbReference>
<dbReference type="InterPro" id="IPR050770">
    <property type="entry name" value="Intradiol_RC_Dioxygenase"/>
</dbReference>
<keyword evidence="5" id="KW-0560">Oxidoreductase</keyword>
<keyword evidence="9" id="KW-1185">Reference proteome</keyword>
<dbReference type="PANTHER" id="PTHR33711:SF7">
    <property type="entry name" value="INTRADIOL RING-CLEAVAGE DIOXYGENASES DOMAIN-CONTAINING PROTEIN-RELATED"/>
    <property type="match status" value="1"/>
</dbReference>
<evidence type="ECO:0000256" key="4">
    <source>
        <dbReference type="ARBA" id="ARBA00022964"/>
    </source>
</evidence>
<comment type="similarity">
    <text evidence="2">Belongs to the intradiol ring-cleavage dioxygenase family.</text>
</comment>
<feature type="domain" description="Intradiol ring-cleavage dioxygenases" evidence="7">
    <location>
        <begin position="114"/>
        <end position="142"/>
    </location>
</feature>
<comment type="caution">
    <text evidence="8">The sequence shown here is derived from an EMBL/GenBank/DDBJ whole genome shotgun (WGS) entry which is preliminary data.</text>
</comment>
<dbReference type="InterPro" id="IPR007535">
    <property type="entry name" value="Catechol_dOase_N"/>
</dbReference>
<dbReference type="Gene3D" id="2.60.130.10">
    <property type="entry name" value="Aromatic compound dioxygenase"/>
    <property type="match status" value="2"/>
</dbReference>